<dbReference type="Pfam" id="PF01843">
    <property type="entry name" value="DIL"/>
    <property type="match status" value="1"/>
</dbReference>
<reference evidence="19" key="2">
    <citation type="submission" date="2025-09" db="UniProtKB">
        <authorList>
            <consortium name="Ensembl"/>
        </authorList>
    </citation>
    <scope>IDENTIFICATION</scope>
</reference>
<feature type="binding site" evidence="13">
    <location>
        <begin position="163"/>
        <end position="170"/>
    </location>
    <ligand>
        <name>ATP</name>
        <dbReference type="ChEBI" id="CHEBI:30616"/>
    </ligand>
</feature>
<feature type="coiled-coil region" evidence="14">
    <location>
        <begin position="1107"/>
        <end position="1141"/>
    </location>
</feature>
<dbReference type="GO" id="GO:0007015">
    <property type="term" value="P:actin filament organization"/>
    <property type="evidence" value="ECO:0007669"/>
    <property type="project" value="TreeGrafter"/>
</dbReference>
<evidence type="ECO:0000256" key="6">
    <source>
        <dbReference type="ARBA" id="ARBA00022860"/>
    </source>
</evidence>
<dbReference type="GO" id="GO:0005524">
    <property type="term" value="F:ATP binding"/>
    <property type="evidence" value="ECO:0007669"/>
    <property type="project" value="UniProtKB-UniRule"/>
</dbReference>
<feature type="domain" description="Myosin N-terminal SH3-like" evidence="18">
    <location>
        <begin position="8"/>
        <end position="60"/>
    </location>
</feature>
<evidence type="ECO:0000256" key="11">
    <source>
        <dbReference type="ARBA" id="ARBA00058661"/>
    </source>
</evidence>
<dbReference type="FunFam" id="1.10.10.820:FF:000001">
    <property type="entry name" value="Myosin heavy chain"/>
    <property type="match status" value="1"/>
</dbReference>
<dbReference type="PROSITE" id="PS51126">
    <property type="entry name" value="DILUTE"/>
    <property type="match status" value="1"/>
</dbReference>
<evidence type="ECO:0000256" key="12">
    <source>
        <dbReference type="ARBA" id="ARBA00068038"/>
    </source>
</evidence>
<feature type="region of interest" description="Disordered" evidence="15">
    <location>
        <begin position="567"/>
        <end position="594"/>
    </location>
</feature>
<protein>
    <recommendedName>
        <fullName evidence="12">Unconventional myosin-Vb</fullName>
    </recommendedName>
</protein>
<dbReference type="InterPro" id="IPR027417">
    <property type="entry name" value="P-loop_NTPase"/>
</dbReference>
<keyword evidence="8 13" id="KW-0518">Myosin</keyword>
<feature type="region of interest" description="Actin-binding" evidence="13">
    <location>
        <begin position="605"/>
        <end position="627"/>
    </location>
</feature>
<dbReference type="Pfam" id="PF00063">
    <property type="entry name" value="Myosin_head"/>
    <property type="match status" value="2"/>
</dbReference>
<evidence type="ECO:0000313" key="20">
    <source>
        <dbReference type="Proteomes" id="UP000472262"/>
    </source>
</evidence>
<dbReference type="FunFam" id="1.20.5.190:FF:000006">
    <property type="entry name" value="Myosin VA"/>
    <property type="match status" value="1"/>
</dbReference>
<dbReference type="Gene3D" id="1.20.58.530">
    <property type="match status" value="1"/>
</dbReference>
<evidence type="ECO:0000256" key="7">
    <source>
        <dbReference type="ARBA" id="ARBA00023054"/>
    </source>
</evidence>
<dbReference type="SMART" id="SM00242">
    <property type="entry name" value="MYSc"/>
    <property type="match status" value="1"/>
</dbReference>
<evidence type="ECO:0000256" key="15">
    <source>
        <dbReference type="SAM" id="MobiDB-lite"/>
    </source>
</evidence>
<feature type="region of interest" description="Disordered" evidence="15">
    <location>
        <begin position="935"/>
        <end position="971"/>
    </location>
</feature>
<evidence type="ECO:0000256" key="9">
    <source>
        <dbReference type="ARBA" id="ARBA00023175"/>
    </source>
</evidence>
<dbReference type="GO" id="GO:0051015">
    <property type="term" value="F:actin filament binding"/>
    <property type="evidence" value="ECO:0007669"/>
    <property type="project" value="TreeGrafter"/>
</dbReference>
<dbReference type="InterPro" id="IPR004009">
    <property type="entry name" value="SH3_Myosin"/>
</dbReference>
<dbReference type="InterPro" id="IPR058662">
    <property type="entry name" value="Myo5a/b_dom"/>
</dbReference>
<dbReference type="GO" id="GO:0098685">
    <property type="term" value="C:Schaffer collateral - CA1 synapse"/>
    <property type="evidence" value="ECO:0007669"/>
    <property type="project" value="UniProtKB-ARBA"/>
</dbReference>
<feature type="domain" description="Myosin motor" evidence="17">
    <location>
        <begin position="635"/>
        <end position="697"/>
    </location>
</feature>
<keyword evidence="20" id="KW-1185">Reference proteome</keyword>
<dbReference type="Gene3D" id="1.20.5.190">
    <property type="match status" value="3"/>
</dbReference>
<feature type="domain" description="Dilute" evidence="16">
    <location>
        <begin position="1278"/>
        <end position="1556"/>
    </location>
</feature>
<gene>
    <name evidence="19" type="primary">myo5b</name>
</gene>
<reference evidence="19" key="1">
    <citation type="submission" date="2025-08" db="UniProtKB">
        <authorList>
            <consortium name="Ensembl"/>
        </authorList>
    </citation>
    <scope>IDENTIFICATION</scope>
</reference>
<dbReference type="CDD" id="cd01380">
    <property type="entry name" value="MYSc_Myo5"/>
    <property type="match status" value="1"/>
</dbReference>
<dbReference type="Ensembl" id="ENSSGRT00000028479.1">
    <property type="protein sequence ID" value="ENSSGRP00000026434.1"/>
    <property type="gene ID" value="ENSSGRG00000014532.1"/>
</dbReference>
<dbReference type="InterPro" id="IPR001609">
    <property type="entry name" value="Myosin_head_motor_dom-like"/>
</dbReference>
<comment type="caution">
    <text evidence="13">Lacks conserved residue(s) required for the propagation of feature annotation.</text>
</comment>
<sequence length="1601" mass="185171">MSVTELYSKYTRVWIPDPEDVWKSAEIIKDYKEGDPVLNLKLEDETTLEYSIGPKDNPLPFLRNPDILVGENDLTALSYLHEPAVLHNLKVRFLESNHIYTYCGIVLVAINPYEQLQIYGEEVINAYTGQNMGDMDPHIFAVAEEAYKQMARDEKNQSIIVSGESGAGKTVSAKYAMRFFATVGGSANDTNVEEKVLASSPIMEAIGNAKTTRNDNSSRFGKYIQIGFDRRYYIIGANMRTYLLEKSRVVFQAEDERNYHIFYQLCASSSLSEFKDLSLTSAEDFTYTSLGENIFIEGVNDAEDLVKTREALTMLGVKEIHQMSIFKIIASILHLGNVGIMSERDGESCHINRDDTHLHNFCRLLGIEQEQMEHWLCRRKLVTTSETYVKNMSHAQAVNARDALAKHIYAHLFDWIVEHINKALHTSTKQHSFIGHVFKLEQEEYMKEQIPWTLIDFYDNQPCIDLIEAKLGILDLLDEECKVPKGTDQNWAQKLYSKHSNSGHFEKPRMSNRSFIVVHFADKVEYQCDGFLEKNRDTVYEEQINILKASQFQLVADLFHDGKDSGPLSATSKSSKINVRPAKPVPKGHNREHRKSVGTQFRNSLHLLMETLNATTPHYVRCIKPNDYKESFVWTYPDFFSRYRVLMTRKDMTIGDKKQVCKNLLETLIKDPDKFQFGKTKIFFRAGQVAYLEKLRADKFRFACIKIQKTVRGWLQRVRYRKIRKSAITLQRYGRGYLARRYAEMLRLTRAALICQKQYRMVRVRQEYLRIRRAVITIQAFARGMFIRRLYQEFLLHHKAMIIQKTVRGWLVRKKYLHARNAAIVIQCFYRRVRAKRQLKQLKIAARSAEHFKNLNVGMENKIVQLQKKMDNQHKTQNEQLNVTNTALGSEVTKLQKELETLRIRQTAGTQVTSLQEELEKLRVELQEAHAQRKQIEEEFSNEKQGLEQVRKDAQITSQGSDASPKETRLQVELDEERQRYQNLVKEYSRLEQRYENLQEDLSSMKVTKAVADRASENNSSNELQEGYNLLLNQLKAANEELDVRKEEVLMLKTQIVNSTRQSENINHIVSLKTSPPLSRHFINLTFTVYTHLYYSVACLDVFRLLEAQLQTKSRQHKDELEALHTQIELLKDSLEKKQEMLDHFSTLSPEALVEFSVQQEITRLTNENLLEKNEKKLKKQLRIYMKKVQELEVSQATRSSRPELTRQVTVQRKDKDFEGMLEYYKEDEALLVKSLITDMKPNVLSATVPCLPAYILFMCIRHADYINDDQKVHSLLTTTINAIKKVLKVDDFEMTSFWLANTSRLLHCLKQYSGDEAFMMQNIAKQNEHCLKNFDLAEYRQVLSDLSIQIYQQLVRIAEGIMQPMIVSAMLESESIPSLAGVKPMGYRNRSSSLDCESGGPAGYTLQALVKQLGQFYTIMADHGLDPEISQQVVRQLFYSINAVTLNNLLLRKDVCSWSTGMQLRYNISQLEEWLRGKNLHQSGAVATMEPVIQAAQLLQVKKKTSQDAEAICSLCTALSLQQIVKILNLYTPLNEFEERVTVSFIRDIQNRLQDRIENNQLLVDTKYTFPVLFPYTPSVLSLESIHIPASLSLDFLTRV</sequence>
<dbReference type="GO" id="GO:0048731">
    <property type="term" value="P:system development"/>
    <property type="evidence" value="ECO:0007669"/>
    <property type="project" value="UniProtKB-ARBA"/>
</dbReference>
<dbReference type="Pfam" id="PF25966">
    <property type="entry name" value="Myo5a"/>
    <property type="match status" value="1"/>
</dbReference>
<dbReference type="GO" id="GO:0016459">
    <property type="term" value="C:myosin complex"/>
    <property type="evidence" value="ECO:0007669"/>
    <property type="project" value="UniProtKB-KW"/>
</dbReference>
<dbReference type="SUPFAM" id="SSF52540">
    <property type="entry name" value="P-loop containing nucleoside triphosphate hydrolases"/>
    <property type="match status" value="2"/>
</dbReference>
<dbReference type="PROSITE" id="PS51844">
    <property type="entry name" value="SH3_LIKE"/>
    <property type="match status" value="1"/>
</dbReference>
<evidence type="ECO:0000256" key="10">
    <source>
        <dbReference type="ARBA" id="ARBA00023203"/>
    </source>
</evidence>
<feature type="domain" description="Myosin motor" evidence="17">
    <location>
        <begin position="69"/>
        <end position="634"/>
    </location>
</feature>
<dbReference type="GO" id="GO:0005516">
    <property type="term" value="F:calmodulin binding"/>
    <property type="evidence" value="ECO:0007669"/>
    <property type="project" value="UniProtKB-KW"/>
</dbReference>
<dbReference type="InterPro" id="IPR036961">
    <property type="entry name" value="Kinesin_motor_dom_sf"/>
</dbReference>
<dbReference type="PANTHER" id="PTHR13140:SF356">
    <property type="entry name" value="UNCONVENTIONAL MYOSIN-VB"/>
    <property type="match status" value="1"/>
</dbReference>
<keyword evidence="10 13" id="KW-0009">Actin-binding</keyword>
<dbReference type="Proteomes" id="UP000472262">
    <property type="component" value="Unassembled WGS sequence"/>
</dbReference>
<name>A0A672LKK8_SINGR</name>
<dbReference type="GO" id="GO:0005737">
    <property type="term" value="C:cytoplasm"/>
    <property type="evidence" value="ECO:0007669"/>
    <property type="project" value="TreeGrafter"/>
</dbReference>
<evidence type="ECO:0000256" key="2">
    <source>
        <dbReference type="ARBA" id="ARBA00022553"/>
    </source>
</evidence>
<dbReference type="InterPro" id="IPR000048">
    <property type="entry name" value="IQ_motif_EF-hand-BS"/>
</dbReference>
<evidence type="ECO:0000256" key="13">
    <source>
        <dbReference type="PROSITE-ProRule" id="PRU00782"/>
    </source>
</evidence>
<dbReference type="Gene3D" id="1.10.10.820">
    <property type="match status" value="1"/>
</dbReference>
<dbReference type="InterPro" id="IPR036103">
    <property type="entry name" value="MYSc_Myo5"/>
</dbReference>
<dbReference type="FunFam" id="1.20.120.720:FF:000016">
    <property type="entry name" value="Myosin VB"/>
    <property type="match status" value="1"/>
</dbReference>
<dbReference type="PRINTS" id="PR00193">
    <property type="entry name" value="MYOSINHEAVY"/>
</dbReference>
<keyword evidence="4 13" id="KW-0547">Nucleotide-binding</keyword>
<evidence type="ECO:0000256" key="1">
    <source>
        <dbReference type="ARBA" id="ARBA00008314"/>
    </source>
</evidence>
<keyword evidence="9 13" id="KW-0505">Motor protein</keyword>
<dbReference type="InterPro" id="IPR002710">
    <property type="entry name" value="Dilute_dom"/>
</dbReference>
<dbReference type="Gene3D" id="3.30.70.1590">
    <property type="match status" value="1"/>
</dbReference>
<evidence type="ECO:0000259" key="16">
    <source>
        <dbReference type="PROSITE" id="PS51126"/>
    </source>
</evidence>
<dbReference type="PANTHER" id="PTHR13140">
    <property type="entry name" value="MYOSIN"/>
    <property type="match status" value="1"/>
</dbReference>
<dbReference type="GO" id="GO:0000146">
    <property type="term" value="F:microfilament motor activity"/>
    <property type="evidence" value="ECO:0007669"/>
    <property type="project" value="TreeGrafter"/>
</dbReference>
<evidence type="ECO:0000259" key="18">
    <source>
        <dbReference type="PROSITE" id="PS51844"/>
    </source>
</evidence>
<feature type="compositionally biased region" description="Basic and acidic residues" evidence="15">
    <location>
        <begin position="935"/>
        <end position="954"/>
    </location>
</feature>
<evidence type="ECO:0000256" key="14">
    <source>
        <dbReference type="SAM" id="Coils"/>
    </source>
</evidence>
<dbReference type="PROSITE" id="PS50096">
    <property type="entry name" value="IQ"/>
    <property type="match status" value="5"/>
</dbReference>
<keyword evidence="3" id="KW-0677">Repeat</keyword>
<dbReference type="GO" id="GO:0016020">
    <property type="term" value="C:membrane"/>
    <property type="evidence" value="ECO:0007669"/>
    <property type="project" value="TreeGrafter"/>
</dbReference>
<evidence type="ECO:0000256" key="5">
    <source>
        <dbReference type="ARBA" id="ARBA00022840"/>
    </source>
</evidence>
<dbReference type="SMART" id="SM01132">
    <property type="entry name" value="DIL"/>
    <property type="match status" value="1"/>
</dbReference>
<accession>A0A672LKK8</accession>
<evidence type="ECO:0000256" key="3">
    <source>
        <dbReference type="ARBA" id="ARBA00022737"/>
    </source>
</evidence>
<comment type="similarity">
    <text evidence="1 13">Belongs to the TRAFAC class myosin-kinesin ATPase superfamily. Myosin family.</text>
</comment>
<keyword evidence="6" id="KW-0112">Calmodulin-binding</keyword>
<feature type="compositionally biased region" description="Polar residues" evidence="15">
    <location>
        <begin position="568"/>
        <end position="577"/>
    </location>
</feature>
<evidence type="ECO:0000256" key="4">
    <source>
        <dbReference type="ARBA" id="ARBA00022741"/>
    </source>
</evidence>
<organism evidence="19 20">
    <name type="scientific">Sinocyclocheilus grahami</name>
    <name type="common">Dianchi golden-line fish</name>
    <name type="synonym">Barbus grahami</name>
    <dbReference type="NCBI Taxonomy" id="75366"/>
    <lineage>
        <taxon>Eukaryota</taxon>
        <taxon>Metazoa</taxon>
        <taxon>Chordata</taxon>
        <taxon>Craniata</taxon>
        <taxon>Vertebrata</taxon>
        <taxon>Euteleostomi</taxon>
        <taxon>Actinopterygii</taxon>
        <taxon>Neopterygii</taxon>
        <taxon>Teleostei</taxon>
        <taxon>Ostariophysi</taxon>
        <taxon>Cypriniformes</taxon>
        <taxon>Cyprinidae</taxon>
        <taxon>Cyprininae</taxon>
        <taxon>Sinocyclocheilus</taxon>
    </lineage>
</organism>
<keyword evidence="7 14" id="KW-0175">Coiled coil</keyword>
<evidence type="ECO:0000259" key="17">
    <source>
        <dbReference type="PROSITE" id="PS51456"/>
    </source>
</evidence>
<dbReference type="FunFam" id="1.20.5.190:FF:000001">
    <property type="entry name" value="unconventional myosin-Va"/>
    <property type="match status" value="1"/>
</dbReference>
<evidence type="ECO:0000313" key="19">
    <source>
        <dbReference type="Ensembl" id="ENSSGRP00000026434.1"/>
    </source>
</evidence>
<dbReference type="PROSITE" id="PS51456">
    <property type="entry name" value="MYOSIN_MOTOR"/>
    <property type="match status" value="2"/>
</dbReference>
<dbReference type="Gene3D" id="3.40.850.10">
    <property type="entry name" value="Kinesin motor domain"/>
    <property type="match status" value="1"/>
</dbReference>
<keyword evidence="2" id="KW-0597">Phosphoprotein</keyword>
<dbReference type="SMART" id="SM00015">
    <property type="entry name" value="IQ"/>
    <property type="match status" value="6"/>
</dbReference>
<evidence type="ECO:0000256" key="8">
    <source>
        <dbReference type="ARBA" id="ARBA00023123"/>
    </source>
</evidence>
<dbReference type="Pfam" id="PF00612">
    <property type="entry name" value="IQ"/>
    <property type="match status" value="6"/>
</dbReference>
<dbReference type="Gene3D" id="1.20.120.720">
    <property type="entry name" value="Myosin VI head, motor domain, U50 subdomain"/>
    <property type="match status" value="1"/>
</dbReference>
<comment type="function">
    <text evidence="11">May be involved in vesicular trafficking via its association with the CART complex. The CART complex is necessary for efficient transferrin receptor recycling but not for EGFR degradation. Required in a complex with RAB11A and RAB11FIP2 for the transport of NPC1L1 to the plasma membrane. Together with RAB11A participates in CFTR trafficking to the plasma membrane and TF (transferrin) recycling in nonpolarized cells. Together with RAB11A and RAB8A participates in epithelial cell polarization. Together with RAB25 regulates transcytosis. Required for proper localization of bile salt export pump ABCB11 at the apical/canalicular plasma membrane of hepatocytes.</text>
</comment>
<proteinExistence type="inferred from homology"/>
<keyword evidence="5 13" id="KW-0067">ATP-binding</keyword>